<dbReference type="EMBL" id="AP023396">
    <property type="protein sequence ID" value="BCK56653.1"/>
    <property type="molecule type" value="Genomic_DNA"/>
</dbReference>
<reference evidence="1 2" key="1">
    <citation type="submission" date="2020-08" db="EMBL/GenBank/DDBJ databases">
        <title>Genome Sequencing of Nocardia wallacei strain FMUON74 and assembly.</title>
        <authorList>
            <person name="Toyokawa M."/>
            <person name="Uesaka K."/>
        </authorList>
    </citation>
    <scope>NUCLEOTIDE SEQUENCE [LARGE SCALE GENOMIC DNA]</scope>
    <source>
        <strain evidence="1 2">FMUON74</strain>
    </source>
</reference>
<name>A0A7G1KR28_9NOCA</name>
<proteinExistence type="predicted"/>
<protein>
    <submittedName>
        <fullName evidence="1">Uncharacterized protein</fullName>
    </submittedName>
</protein>
<accession>A0A7G1KR28</accession>
<dbReference type="AlphaFoldDB" id="A0A7G1KR28"/>
<sequence>MPSTTTTTGSDEDKVTPEAAQQLCDMIAPEIDNWRDQGSVVGKVSFNGTVQNWAARNDGLNDEVIRDKSIVDDVTTRTCPDVRDRAMKALEVSDLASALAGFGG</sequence>
<gene>
    <name evidence="1" type="ORF">NWFMUON74_44250</name>
</gene>
<dbReference type="Proteomes" id="UP000516173">
    <property type="component" value="Chromosome"/>
</dbReference>
<evidence type="ECO:0000313" key="1">
    <source>
        <dbReference type="EMBL" id="BCK56653.1"/>
    </source>
</evidence>
<keyword evidence="2" id="KW-1185">Reference proteome</keyword>
<organism evidence="1 2">
    <name type="scientific">Nocardia wallacei</name>
    <dbReference type="NCBI Taxonomy" id="480035"/>
    <lineage>
        <taxon>Bacteria</taxon>
        <taxon>Bacillati</taxon>
        <taxon>Actinomycetota</taxon>
        <taxon>Actinomycetes</taxon>
        <taxon>Mycobacteriales</taxon>
        <taxon>Nocardiaceae</taxon>
        <taxon>Nocardia</taxon>
    </lineage>
</organism>
<dbReference type="KEGG" id="nwl:NWFMUON74_44250"/>
<evidence type="ECO:0000313" key="2">
    <source>
        <dbReference type="Proteomes" id="UP000516173"/>
    </source>
</evidence>